<dbReference type="SMART" id="SM00421">
    <property type="entry name" value="HTH_LUXR"/>
    <property type="match status" value="1"/>
</dbReference>
<reference evidence="7 8" key="1">
    <citation type="submission" date="2009-03" db="EMBL/GenBank/DDBJ databases">
        <authorList>
            <person name="Setubal J.C."/>
            <person name="Boyle S."/>
            <person name="Crasta O.R."/>
            <person name="Gillespie J.J."/>
            <person name="Kenyon R.W."/>
            <person name="Lu J."/>
            <person name="Mane S."/>
            <person name="Nagrani S."/>
            <person name="Shallom J.M."/>
            <person name="Shallom S."/>
            <person name="Shukla M."/>
            <person name="Snyder E.E."/>
            <person name="Sobral B.W."/>
            <person name="Wattam A.R."/>
            <person name="Will R."/>
            <person name="Williams K."/>
            <person name="Yoo H."/>
            <person name="Bruce D.H."/>
            <person name="Detter C."/>
            <person name="Munk C."/>
            <person name="Brettin T.S."/>
            <person name="Ficht T."/>
        </authorList>
    </citation>
    <scope>NUCLEOTIDE SEQUENCE [LARGE SCALE GENOMIC DNA]</scope>
    <source>
        <strain evidence="7 8">Cudo</strain>
    </source>
</reference>
<evidence type="ECO:0000256" key="3">
    <source>
        <dbReference type="ARBA" id="ARBA00023015"/>
    </source>
</evidence>
<dbReference type="CDD" id="cd06170">
    <property type="entry name" value="LuxR_C_like"/>
    <property type="match status" value="1"/>
</dbReference>
<evidence type="ECO:0000256" key="5">
    <source>
        <dbReference type="ARBA" id="ARBA00023163"/>
    </source>
</evidence>
<evidence type="ECO:0000313" key="8">
    <source>
        <dbReference type="Proteomes" id="UP000003678"/>
    </source>
</evidence>
<dbReference type="EMBL" id="ACJD01000006">
    <property type="protein sequence ID" value="EEH13490.1"/>
    <property type="molecule type" value="Genomic_DNA"/>
</dbReference>
<keyword evidence="2" id="KW-0673">Quorum sensing</keyword>
<keyword evidence="5" id="KW-0804">Transcription</keyword>
<dbReference type="AlphaFoldDB" id="C0G976"/>
<feature type="domain" description="HTH luxR-type" evidence="6">
    <location>
        <begin position="192"/>
        <end position="257"/>
    </location>
</feature>
<dbReference type="GO" id="GO:0003677">
    <property type="term" value="F:DNA binding"/>
    <property type="evidence" value="ECO:0007669"/>
    <property type="project" value="UniProtKB-KW"/>
</dbReference>
<evidence type="ECO:0000256" key="4">
    <source>
        <dbReference type="ARBA" id="ARBA00023125"/>
    </source>
</evidence>
<gene>
    <name evidence="7" type="ORF">BCETI_6000434</name>
</gene>
<dbReference type="Gene3D" id="3.30.450.80">
    <property type="entry name" value="Transcription factor LuxR-like, autoinducer-binding domain"/>
    <property type="match status" value="1"/>
</dbReference>
<accession>C0G976</accession>
<keyword evidence="3" id="KW-0805">Transcription regulation</keyword>
<organism evidence="7 8">
    <name type="scientific">Brucella ceti str. Cudo</name>
    <dbReference type="NCBI Taxonomy" id="595497"/>
    <lineage>
        <taxon>Bacteria</taxon>
        <taxon>Pseudomonadati</taxon>
        <taxon>Pseudomonadota</taxon>
        <taxon>Alphaproteobacteria</taxon>
        <taxon>Hyphomicrobiales</taxon>
        <taxon>Brucellaceae</taxon>
        <taxon>Brucella/Ochrobactrum group</taxon>
        <taxon>Brucella</taxon>
    </lineage>
</organism>
<proteinExistence type="predicted"/>
<dbReference type="PRINTS" id="PR00038">
    <property type="entry name" value="HTHLUXR"/>
</dbReference>
<dbReference type="Pfam" id="PF00196">
    <property type="entry name" value="GerE"/>
    <property type="match status" value="1"/>
</dbReference>
<dbReference type="Gene3D" id="1.10.10.10">
    <property type="entry name" value="Winged helix-like DNA-binding domain superfamily/Winged helix DNA-binding domain"/>
    <property type="match status" value="1"/>
</dbReference>
<dbReference type="InterPro" id="IPR005143">
    <property type="entry name" value="TF_LuxR_autoind-bd_dom"/>
</dbReference>
<sequence>MVSSPRIFPMSLDLVHFPNYKKTFFGSSFQSDTLALLTRIRDEIGCRYVTHTYRGRVGDCTKVNSADLTVLMTLPATWVARYSSKNYFAIDPVFQEDAPYYRNDTRAIARDLKEDADICPAVAELLHDAEKHGLGNLFIAVSARNPKGVAGCTVFTFEVEDEDRTQFLARMRPRLLSLAGIIHGTVCGCKDANSVASLLTPREVDCLRWAANGKTDGEIAEILSIARWTVVTYLQNAKIKLNCSNRTSAVATALSLGIIDMPEVQHLV</sequence>
<dbReference type="PANTHER" id="PTHR44688">
    <property type="entry name" value="DNA-BINDING TRANSCRIPTIONAL ACTIVATOR DEVR_DOSR"/>
    <property type="match status" value="1"/>
</dbReference>
<evidence type="ECO:0000256" key="1">
    <source>
        <dbReference type="ARBA" id="ARBA00015288"/>
    </source>
</evidence>
<dbReference type="InterPro" id="IPR036388">
    <property type="entry name" value="WH-like_DNA-bd_sf"/>
</dbReference>
<dbReference type="InterPro" id="IPR016032">
    <property type="entry name" value="Sig_transdc_resp-reg_C-effctor"/>
</dbReference>
<dbReference type="Pfam" id="PF03472">
    <property type="entry name" value="Autoind_bind"/>
    <property type="match status" value="1"/>
</dbReference>
<evidence type="ECO:0000313" key="7">
    <source>
        <dbReference type="EMBL" id="EEH13490.1"/>
    </source>
</evidence>
<evidence type="ECO:0000256" key="2">
    <source>
        <dbReference type="ARBA" id="ARBA00022654"/>
    </source>
</evidence>
<dbReference type="SUPFAM" id="SSF46894">
    <property type="entry name" value="C-terminal effector domain of the bipartite response regulators"/>
    <property type="match status" value="1"/>
</dbReference>
<comment type="caution">
    <text evidence="7">The sequence shown here is derived from an EMBL/GenBank/DDBJ whole genome shotgun (WGS) entry which is preliminary data.</text>
</comment>
<keyword evidence="4" id="KW-0238">DNA-binding</keyword>
<name>C0G976_9HYPH</name>
<dbReference type="GO" id="GO:0009372">
    <property type="term" value="P:quorum sensing"/>
    <property type="evidence" value="ECO:0007669"/>
    <property type="project" value="UniProtKB-KW"/>
</dbReference>
<dbReference type="Proteomes" id="UP000003678">
    <property type="component" value="Unassembled WGS sequence"/>
</dbReference>
<dbReference type="InterPro" id="IPR000792">
    <property type="entry name" value="Tscrpt_reg_LuxR_C"/>
</dbReference>
<dbReference type="PANTHER" id="PTHR44688:SF16">
    <property type="entry name" value="DNA-BINDING TRANSCRIPTIONAL ACTIVATOR DEVR_DOSR"/>
    <property type="match status" value="1"/>
</dbReference>
<dbReference type="PROSITE" id="PS50043">
    <property type="entry name" value="HTH_LUXR_2"/>
    <property type="match status" value="1"/>
</dbReference>
<dbReference type="GO" id="GO:0006355">
    <property type="term" value="P:regulation of DNA-templated transcription"/>
    <property type="evidence" value="ECO:0007669"/>
    <property type="project" value="InterPro"/>
</dbReference>
<evidence type="ECO:0000259" key="6">
    <source>
        <dbReference type="PROSITE" id="PS50043"/>
    </source>
</evidence>
<dbReference type="InterPro" id="IPR036693">
    <property type="entry name" value="TF_LuxR_autoind-bd_dom_sf"/>
</dbReference>
<dbReference type="SUPFAM" id="SSF75516">
    <property type="entry name" value="Pheromone-binding domain of LuxR-like quorum-sensing transcription factors"/>
    <property type="match status" value="1"/>
</dbReference>
<protein>
    <recommendedName>
        <fullName evidence="1">HTH-type quorum sensing-dependent transcriptional regulator VjbR</fullName>
    </recommendedName>
</protein>